<evidence type="ECO:0008006" key="5">
    <source>
        <dbReference type="Google" id="ProtNLM"/>
    </source>
</evidence>
<feature type="signal peptide" evidence="2">
    <location>
        <begin position="1"/>
        <end position="23"/>
    </location>
</feature>
<evidence type="ECO:0000256" key="1">
    <source>
        <dbReference type="SAM" id="MobiDB-lite"/>
    </source>
</evidence>
<feature type="chain" id="PRO_5035185564" description="DUF3108 domain-containing protein" evidence="2">
    <location>
        <begin position="24"/>
        <end position="358"/>
    </location>
</feature>
<evidence type="ECO:0000256" key="2">
    <source>
        <dbReference type="SAM" id="SignalP"/>
    </source>
</evidence>
<accession>A0A8J3G0Q7</accession>
<dbReference type="RefSeq" id="WP_189493222.1">
    <property type="nucleotide sequence ID" value="NZ_BMZG01000006.1"/>
</dbReference>
<reference evidence="3" key="1">
    <citation type="journal article" date="2014" name="Int. J. Syst. Evol. Microbiol.">
        <title>Complete genome sequence of Corynebacterium casei LMG S-19264T (=DSM 44701T), isolated from a smear-ripened cheese.</title>
        <authorList>
            <consortium name="US DOE Joint Genome Institute (JGI-PGF)"/>
            <person name="Walter F."/>
            <person name="Albersmeier A."/>
            <person name="Kalinowski J."/>
            <person name="Ruckert C."/>
        </authorList>
    </citation>
    <scope>NUCLEOTIDE SEQUENCE</scope>
    <source>
        <strain evidence="3">KCTC 32501</strain>
    </source>
</reference>
<dbReference type="EMBL" id="BMZG01000006">
    <property type="protein sequence ID" value="GHA74025.1"/>
    <property type="molecule type" value="Genomic_DNA"/>
</dbReference>
<evidence type="ECO:0000313" key="3">
    <source>
        <dbReference type="EMBL" id="GHA74025.1"/>
    </source>
</evidence>
<protein>
    <recommendedName>
        <fullName evidence="5">DUF3108 domain-containing protein</fullName>
    </recommendedName>
</protein>
<feature type="region of interest" description="Disordered" evidence="1">
    <location>
        <begin position="41"/>
        <end position="145"/>
    </location>
</feature>
<comment type="caution">
    <text evidence="3">The sequence shown here is derived from an EMBL/GenBank/DDBJ whole genome shotgun (WGS) entry which is preliminary data.</text>
</comment>
<organism evidence="3 4">
    <name type="scientific">Formosimonas limnophila</name>
    <dbReference type="NCBI Taxonomy" id="1384487"/>
    <lineage>
        <taxon>Bacteria</taxon>
        <taxon>Pseudomonadati</taxon>
        <taxon>Pseudomonadota</taxon>
        <taxon>Betaproteobacteria</taxon>
        <taxon>Burkholderiales</taxon>
        <taxon>Burkholderiaceae</taxon>
        <taxon>Formosimonas</taxon>
    </lineage>
</organism>
<evidence type="ECO:0000313" key="4">
    <source>
        <dbReference type="Proteomes" id="UP000614287"/>
    </source>
</evidence>
<feature type="compositionally biased region" description="Polar residues" evidence="1">
    <location>
        <begin position="88"/>
        <end position="102"/>
    </location>
</feature>
<keyword evidence="4" id="KW-1185">Reference proteome</keyword>
<name>A0A8J3G0Q7_9BURK</name>
<sequence length="358" mass="37824">MIKLAPSKHASRSSLLVSALAHACVFGGLWFTATEFTPDAIQPPQTIDTTILPPPKPIPETPAPVIAPVAKQSNASEGKAAAKGMASQAKNSQGKNQNNSGKALSDGVAEQDKTGTGSGLGDAGENRGNQSPPAQAELPSGVPSPVKINGGFTVKYEAKGEYKGFEAGGGGTLIFNKSGETYTASLEAKAAGFGIEATSKGQIRSDTIAVERFTDKKTKLIGKARVNTLGVDYATKEMHFGSRGVQELKHNVVYDYLSAIVYVQSFFQSGKTNASFTLPVARSSQISDMRIQSGAAAEVVTDDGTFTGIPVTFNIENGSIATIRAWFVPSKQYRPLRIEITFKDDKGYVNLVSRNSPD</sequence>
<dbReference type="AlphaFoldDB" id="A0A8J3G0Q7"/>
<keyword evidence="2" id="KW-0732">Signal</keyword>
<gene>
    <name evidence="3" type="ORF">GCM10009007_13980</name>
</gene>
<reference evidence="3" key="2">
    <citation type="submission" date="2020-09" db="EMBL/GenBank/DDBJ databases">
        <authorList>
            <person name="Sun Q."/>
            <person name="Kim S."/>
        </authorList>
    </citation>
    <scope>NUCLEOTIDE SEQUENCE</scope>
    <source>
        <strain evidence="3">KCTC 32501</strain>
    </source>
</reference>
<proteinExistence type="predicted"/>
<dbReference type="Proteomes" id="UP000614287">
    <property type="component" value="Unassembled WGS sequence"/>
</dbReference>
<feature type="compositionally biased region" description="Pro residues" evidence="1">
    <location>
        <begin position="52"/>
        <end position="62"/>
    </location>
</feature>